<proteinExistence type="predicted"/>
<protein>
    <submittedName>
        <fullName evidence="3">ElaA protein</fullName>
    </submittedName>
    <submittedName>
        <fullName evidence="2">GNAT family acetyltransferase</fullName>
    </submittedName>
</protein>
<keyword evidence="5" id="KW-1185">Reference proteome</keyword>
<name>A0A1I6SJ21_9BACI</name>
<accession>A0A1I6SJ21</accession>
<dbReference type="InterPro" id="IPR016181">
    <property type="entry name" value="Acyl_CoA_acyltransferase"/>
</dbReference>
<dbReference type="PROSITE" id="PS51186">
    <property type="entry name" value="GNAT"/>
    <property type="match status" value="1"/>
</dbReference>
<evidence type="ECO:0000313" key="3">
    <source>
        <dbReference type="EMBL" id="SFS76947.1"/>
    </source>
</evidence>
<dbReference type="Gene3D" id="3.40.630.30">
    <property type="match status" value="1"/>
</dbReference>
<dbReference type="Proteomes" id="UP000199139">
    <property type="component" value="Unassembled WGS sequence"/>
</dbReference>
<dbReference type="CDD" id="cd04301">
    <property type="entry name" value="NAT_SF"/>
    <property type="match status" value="1"/>
</dbReference>
<reference evidence="2 5" key="2">
    <citation type="submission" date="2019-07" db="EMBL/GenBank/DDBJ databases">
        <title>Whole genome shotgun sequence of Halolactibacillus miurensis NBRC 100873.</title>
        <authorList>
            <person name="Hosoyama A."/>
            <person name="Uohara A."/>
            <person name="Ohji S."/>
            <person name="Ichikawa N."/>
        </authorList>
    </citation>
    <scope>NUCLEOTIDE SEQUENCE [LARGE SCALE GENOMIC DNA]</scope>
    <source>
        <strain evidence="2 5">NBRC 100873</strain>
    </source>
</reference>
<organism evidence="3 4">
    <name type="scientific">Halolactibacillus miurensis</name>
    <dbReference type="NCBI Taxonomy" id="306541"/>
    <lineage>
        <taxon>Bacteria</taxon>
        <taxon>Bacillati</taxon>
        <taxon>Bacillota</taxon>
        <taxon>Bacilli</taxon>
        <taxon>Bacillales</taxon>
        <taxon>Bacillaceae</taxon>
        <taxon>Halolactibacillus</taxon>
    </lineage>
</organism>
<evidence type="ECO:0000259" key="1">
    <source>
        <dbReference type="PROSITE" id="PS51186"/>
    </source>
</evidence>
<dbReference type="RefSeq" id="WP_089853985.1">
    <property type="nucleotide sequence ID" value="NZ_BJWJ01000008.1"/>
</dbReference>
<dbReference type="Pfam" id="PF13673">
    <property type="entry name" value="Acetyltransf_10"/>
    <property type="match status" value="1"/>
</dbReference>
<dbReference type="InterPro" id="IPR000182">
    <property type="entry name" value="GNAT_dom"/>
</dbReference>
<dbReference type="EMBL" id="FPAI01000009">
    <property type="protein sequence ID" value="SFS76947.1"/>
    <property type="molecule type" value="Genomic_DNA"/>
</dbReference>
<dbReference type="SUPFAM" id="SSF55729">
    <property type="entry name" value="Acyl-CoA N-acyltransferases (Nat)"/>
    <property type="match status" value="1"/>
</dbReference>
<dbReference type="OrthoDB" id="9796171at2"/>
<evidence type="ECO:0000313" key="5">
    <source>
        <dbReference type="Proteomes" id="UP000321773"/>
    </source>
</evidence>
<gene>
    <name evidence="2" type="ORF">HMI01_10520</name>
    <name evidence="3" type="ORF">SAMN05421668_10990</name>
</gene>
<dbReference type="GO" id="GO:0016747">
    <property type="term" value="F:acyltransferase activity, transferring groups other than amino-acyl groups"/>
    <property type="evidence" value="ECO:0007669"/>
    <property type="project" value="InterPro"/>
</dbReference>
<feature type="domain" description="N-acetyltransferase" evidence="1">
    <location>
        <begin position="5"/>
        <end position="147"/>
    </location>
</feature>
<dbReference type="EMBL" id="BJWJ01000008">
    <property type="protein sequence ID" value="GEM04064.1"/>
    <property type="molecule type" value="Genomic_DNA"/>
</dbReference>
<dbReference type="STRING" id="306541.SAMN05421668_10990"/>
<dbReference type="AlphaFoldDB" id="A0A1I6SJ21"/>
<evidence type="ECO:0000313" key="4">
    <source>
        <dbReference type="Proteomes" id="UP000199139"/>
    </source>
</evidence>
<dbReference type="Proteomes" id="UP000321773">
    <property type="component" value="Unassembled WGS sequence"/>
</dbReference>
<sequence length="151" mass="17636">MFQVKQFDDLTTDTLYQLLKLRVDVFVVEQNCPYPEVDGIDQDCLHLFTEEEGVITSYCRLIPPGVMYHEPSIGRILVHPDYRKKVLGRQLVSEAIRVIKDEFNPSDIKIHAQVYLYDFYSSFGFEPVSEEYLEDGILHVDMILSNRDSKR</sequence>
<reference evidence="3 4" key="1">
    <citation type="submission" date="2016-10" db="EMBL/GenBank/DDBJ databases">
        <authorList>
            <person name="de Groot N.N."/>
        </authorList>
    </citation>
    <scope>NUCLEOTIDE SEQUENCE [LARGE SCALE GENOMIC DNA]</scope>
    <source>
        <strain evidence="3 4">DSM 17074</strain>
    </source>
</reference>
<evidence type="ECO:0000313" key="2">
    <source>
        <dbReference type="EMBL" id="GEM04064.1"/>
    </source>
</evidence>